<name>A0A2G8RBG3_9RHOB</name>
<evidence type="ECO:0000313" key="2">
    <source>
        <dbReference type="Proteomes" id="UP000231259"/>
    </source>
</evidence>
<sequence length="48" mass="5385">MTAREIDIQTSPIMLTALPLRDPFLPQHHLHVYPLDRSSGTRSSNAIS</sequence>
<proteinExistence type="predicted"/>
<dbReference type="AlphaFoldDB" id="A0A2G8RBG3"/>
<comment type="caution">
    <text evidence="1">The sequence shown here is derived from an EMBL/GenBank/DDBJ whole genome shotgun (WGS) entry which is preliminary data.</text>
</comment>
<reference evidence="1 2" key="1">
    <citation type="submission" date="2013-09" db="EMBL/GenBank/DDBJ databases">
        <title>Genome sequencing of Phaeobacter antarcticus sp. nov. SM1211.</title>
        <authorList>
            <person name="Zhang X.-Y."/>
            <person name="Liu C."/>
            <person name="Chen X.-L."/>
            <person name="Xie B.-B."/>
            <person name="Qin Q.-L."/>
            <person name="Rong J.-C."/>
            <person name="Zhang Y.-Z."/>
        </authorList>
    </citation>
    <scope>NUCLEOTIDE SEQUENCE [LARGE SCALE GENOMIC DNA]</scope>
    <source>
        <strain evidence="1 2">SM1211</strain>
    </source>
</reference>
<accession>A0A2G8RBG3</accession>
<dbReference type="EMBL" id="AWWI01000120">
    <property type="protein sequence ID" value="PIL18905.1"/>
    <property type="molecule type" value="Genomic_DNA"/>
</dbReference>
<keyword evidence="2" id="KW-1185">Reference proteome</keyword>
<dbReference type="Proteomes" id="UP000231259">
    <property type="component" value="Unassembled WGS sequence"/>
</dbReference>
<dbReference type="RefSeq" id="WP_180287479.1">
    <property type="nucleotide sequence ID" value="NZ_AWWI01000120.1"/>
</dbReference>
<protein>
    <submittedName>
        <fullName evidence="1">Uncharacterized protein</fullName>
    </submittedName>
</protein>
<gene>
    <name evidence="1" type="ORF">P775_17845</name>
</gene>
<evidence type="ECO:0000313" key="1">
    <source>
        <dbReference type="EMBL" id="PIL18905.1"/>
    </source>
</evidence>
<organism evidence="1 2">
    <name type="scientific">Puniceibacterium antarcticum</name>
    <dbReference type="NCBI Taxonomy" id="1206336"/>
    <lineage>
        <taxon>Bacteria</taxon>
        <taxon>Pseudomonadati</taxon>
        <taxon>Pseudomonadota</taxon>
        <taxon>Alphaproteobacteria</taxon>
        <taxon>Rhodobacterales</taxon>
        <taxon>Paracoccaceae</taxon>
        <taxon>Puniceibacterium</taxon>
    </lineage>
</organism>